<dbReference type="PANTHER" id="PTHR24148:SF82">
    <property type="entry name" value="HETEROKARYON INCOMPATIBILITY DOMAIN-CONTAINING PROTEIN"/>
    <property type="match status" value="1"/>
</dbReference>
<protein>
    <recommendedName>
        <fullName evidence="1">Heterokaryon incompatibility domain-containing protein</fullName>
    </recommendedName>
</protein>
<dbReference type="EMBL" id="MU004203">
    <property type="protein sequence ID" value="KAF2488431.1"/>
    <property type="molecule type" value="Genomic_DNA"/>
</dbReference>
<evidence type="ECO:0000313" key="2">
    <source>
        <dbReference type="EMBL" id="KAF2488431.1"/>
    </source>
</evidence>
<name>A0A6A6Q8M8_9PEZI</name>
<proteinExistence type="predicted"/>
<reference evidence="2" key="1">
    <citation type="journal article" date="2020" name="Stud. Mycol.">
        <title>101 Dothideomycetes genomes: a test case for predicting lifestyles and emergence of pathogens.</title>
        <authorList>
            <person name="Haridas S."/>
            <person name="Albert R."/>
            <person name="Binder M."/>
            <person name="Bloem J."/>
            <person name="Labutti K."/>
            <person name="Salamov A."/>
            <person name="Andreopoulos B."/>
            <person name="Baker S."/>
            <person name="Barry K."/>
            <person name="Bills G."/>
            <person name="Bluhm B."/>
            <person name="Cannon C."/>
            <person name="Castanera R."/>
            <person name="Culley D."/>
            <person name="Daum C."/>
            <person name="Ezra D."/>
            <person name="Gonzalez J."/>
            <person name="Henrissat B."/>
            <person name="Kuo A."/>
            <person name="Liang C."/>
            <person name="Lipzen A."/>
            <person name="Lutzoni F."/>
            <person name="Magnuson J."/>
            <person name="Mondo S."/>
            <person name="Nolan M."/>
            <person name="Ohm R."/>
            <person name="Pangilinan J."/>
            <person name="Park H.-J."/>
            <person name="Ramirez L."/>
            <person name="Alfaro M."/>
            <person name="Sun H."/>
            <person name="Tritt A."/>
            <person name="Yoshinaga Y."/>
            <person name="Zwiers L.-H."/>
            <person name="Turgeon B."/>
            <person name="Goodwin S."/>
            <person name="Spatafora J."/>
            <person name="Crous P."/>
            <person name="Grigoriev I."/>
        </authorList>
    </citation>
    <scope>NUCLEOTIDE SEQUENCE</scope>
    <source>
        <strain evidence="2">CBS 269.34</strain>
    </source>
</reference>
<evidence type="ECO:0000313" key="3">
    <source>
        <dbReference type="Proteomes" id="UP000799750"/>
    </source>
</evidence>
<dbReference type="Proteomes" id="UP000799750">
    <property type="component" value="Unassembled WGS sequence"/>
</dbReference>
<sequence>MFNNPPLTRHGQLALIPISPAALDTSRLAVHVLSPAATTALLVPRHPWGVRPQLSGSQLLANLHQLAPGVADLFAPKSAELPRLTFRLVNEGKVKGAGAGERAREEEEEGYVAMSYCWRKKVGGASPPVPMRERSRPGALPFGWVRTVERFPIPTSEGMFAAVLGERKGGGEGRREGVWFDQVCINQDDENEKAVSIGAMDSIYKNARAVVIALDDIEAEPEEVAFLHHYIQAYENASEPLTTQPNWGQRPPFMHTQPAFNSFFTRVLHSVWFERAWCGHEMRLGRTHVFLVPCRAASPEDPYTFIRFTGTFFLHMLTLSSEVMATIPAHEARKTALQQLFGRRSLIYEREAFLAQNPGADLPPLPEPIVLVTMMADVFGMKAGGNPRLPERVRALDANRDKVSIVLNTAGLPLALRPQKHTDPPFTEDVCLHALLLIGLAARDPIALCTTGPPLRLPSPPSPSQHDNPYLSHIPTHFNTATTPSWLRRPTPLDIVSAGSQLPRFPPLTGPLTLGHDGHSDFIQLPLNFLSFPTHQQHPLQQPTPPHMHHHPPPDLQWPAHLARATAFIDTCITTRISSYNMWQSWQPGVGGEPPHPRAASMAHAFAATLACALFCGARWTLDVAARFAIGNTPPLTAEALAMLFNPYVDLGVHVRSPEGRGMATLVVNLLATLVAYGIPWAAGESEGSVVPTPVGLPADAGEGAGGLGVVWLPVEQVVGGWRVVVPVAVGGGEFEALARGWVVEAKRAEGEWVLRGKGVVFGDRRFDASLGACRGVEGCRVFGPADFVGGRRG</sequence>
<feature type="domain" description="Heterokaryon incompatibility" evidence="1">
    <location>
        <begin position="111"/>
        <end position="279"/>
    </location>
</feature>
<dbReference type="InterPro" id="IPR010730">
    <property type="entry name" value="HET"/>
</dbReference>
<organism evidence="2 3">
    <name type="scientific">Lophium mytilinum</name>
    <dbReference type="NCBI Taxonomy" id="390894"/>
    <lineage>
        <taxon>Eukaryota</taxon>
        <taxon>Fungi</taxon>
        <taxon>Dikarya</taxon>
        <taxon>Ascomycota</taxon>
        <taxon>Pezizomycotina</taxon>
        <taxon>Dothideomycetes</taxon>
        <taxon>Pleosporomycetidae</taxon>
        <taxon>Mytilinidiales</taxon>
        <taxon>Mytilinidiaceae</taxon>
        <taxon>Lophium</taxon>
    </lineage>
</organism>
<dbReference type="InterPro" id="IPR052895">
    <property type="entry name" value="HetReg/Transcr_Mod"/>
</dbReference>
<dbReference type="Pfam" id="PF06985">
    <property type="entry name" value="HET"/>
    <property type="match status" value="1"/>
</dbReference>
<dbReference type="OrthoDB" id="270167at2759"/>
<dbReference type="AlphaFoldDB" id="A0A6A6Q8M8"/>
<accession>A0A6A6Q8M8</accession>
<gene>
    <name evidence="2" type="ORF">BU16DRAFT_601129</name>
</gene>
<keyword evidence="3" id="KW-1185">Reference proteome</keyword>
<evidence type="ECO:0000259" key="1">
    <source>
        <dbReference type="Pfam" id="PF06985"/>
    </source>
</evidence>
<dbReference type="PANTHER" id="PTHR24148">
    <property type="entry name" value="ANKYRIN REPEAT DOMAIN-CONTAINING PROTEIN 39 HOMOLOG-RELATED"/>
    <property type="match status" value="1"/>
</dbReference>